<dbReference type="SMART" id="SM00382">
    <property type="entry name" value="AAA"/>
    <property type="match status" value="1"/>
</dbReference>
<reference evidence="6" key="1">
    <citation type="submission" date="2019-06" db="EMBL/GenBank/DDBJ databases">
        <title>Complete genome sequence of Methylogaea oryzae strain JCM16910.</title>
        <authorList>
            <person name="Asakawa S."/>
        </authorList>
    </citation>
    <scope>NUCLEOTIDE SEQUENCE</scope>
    <source>
        <strain evidence="6">E10</strain>
    </source>
</reference>
<gene>
    <name evidence="6" type="primary">xapH</name>
    <name evidence="6" type="ORF">MoryE10_20540</name>
</gene>
<dbReference type="InterPro" id="IPR003593">
    <property type="entry name" value="AAA+_ATPase"/>
</dbReference>
<dbReference type="RefSeq" id="WP_054773734.1">
    <property type="nucleotide sequence ID" value="NZ_AP019782.1"/>
</dbReference>
<dbReference type="PANTHER" id="PTHR46743">
    <property type="entry name" value="TEICHOIC ACIDS EXPORT ATP-BINDING PROTEIN TAGH"/>
    <property type="match status" value="1"/>
</dbReference>
<dbReference type="InterPro" id="IPR003439">
    <property type="entry name" value="ABC_transporter-like_ATP-bd"/>
</dbReference>
<evidence type="ECO:0000313" key="6">
    <source>
        <dbReference type="EMBL" id="BBL71448.1"/>
    </source>
</evidence>
<dbReference type="GO" id="GO:0005524">
    <property type="term" value="F:ATP binding"/>
    <property type="evidence" value="ECO:0007669"/>
    <property type="project" value="UniProtKB-KW"/>
</dbReference>
<dbReference type="KEGG" id="moz:MoryE10_20540"/>
<dbReference type="PANTHER" id="PTHR46743:SF2">
    <property type="entry name" value="TEICHOIC ACIDS EXPORT ATP-BINDING PROTEIN TAGH"/>
    <property type="match status" value="1"/>
</dbReference>
<proteinExistence type="inferred from homology"/>
<sequence length="398" mass="42444">MADSVSIEAAGVGKRYCRSLRLATLYGVQDGLKRAVGLKTGGEPLRSGEFWAVRDLSFQLRRGECLGVIGPNGAGKSTLLKMLSGSVLADQGKIRVAGRIGAMIEAGGGLQPLLTGTENVYAYAAQQGYSTAQAQAMLPRIVEFADLQGQMDKPVKQFSSGMQVRLGFSLLAHFPPDVILLDEVLAVSDARFRAKCLNRIPQLMQHSALVFVSHSMPQVARVCTAVAVLDKGACIFQGRDVPKGIDAYYAVCEPDIPPVSSGTGQAKLLDCRLLLDGQPLQGALPYGRELALALDLSAKAAEAPTLSLTITNPELNNIIQCDSAFSGFRLPADGARHQVLAELGPLHLNPGLYFLSLTVANEASGEILLRSDNFAKLRVAGEYFGHAPVQIAGRWTLD</sequence>
<dbReference type="InterPro" id="IPR017871">
    <property type="entry name" value="ABC_transporter-like_CS"/>
</dbReference>
<dbReference type="PROSITE" id="PS50893">
    <property type="entry name" value="ABC_TRANSPORTER_2"/>
    <property type="match status" value="1"/>
</dbReference>
<dbReference type="EMBL" id="AP019782">
    <property type="protein sequence ID" value="BBL71448.1"/>
    <property type="molecule type" value="Genomic_DNA"/>
</dbReference>
<protein>
    <submittedName>
        <fullName evidence="6">ABC transporter ATP-binding protein</fullName>
    </submittedName>
</protein>
<feature type="domain" description="ABC transporter" evidence="5">
    <location>
        <begin position="20"/>
        <end position="256"/>
    </location>
</feature>
<evidence type="ECO:0000256" key="3">
    <source>
        <dbReference type="ARBA" id="ARBA00022741"/>
    </source>
</evidence>
<accession>A0A8D4VP27</accession>
<dbReference type="Pfam" id="PF00005">
    <property type="entry name" value="ABC_tran"/>
    <property type="match status" value="1"/>
</dbReference>
<dbReference type="CDD" id="cd10147">
    <property type="entry name" value="Wzt_C-like"/>
    <property type="match status" value="1"/>
</dbReference>
<dbReference type="CDD" id="cd03220">
    <property type="entry name" value="ABC_KpsT_Wzt"/>
    <property type="match status" value="1"/>
</dbReference>
<dbReference type="Gene3D" id="3.40.50.300">
    <property type="entry name" value="P-loop containing nucleotide triphosphate hydrolases"/>
    <property type="match status" value="1"/>
</dbReference>
<dbReference type="SUPFAM" id="SSF52540">
    <property type="entry name" value="P-loop containing nucleoside triphosphate hydrolases"/>
    <property type="match status" value="1"/>
</dbReference>
<dbReference type="Pfam" id="PF14524">
    <property type="entry name" value="Wzt_C"/>
    <property type="match status" value="1"/>
</dbReference>
<evidence type="ECO:0000259" key="5">
    <source>
        <dbReference type="PROSITE" id="PS50893"/>
    </source>
</evidence>
<evidence type="ECO:0000256" key="1">
    <source>
        <dbReference type="ARBA" id="ARBA00005417"/>
    </source>
</evidence>
<evidence type="ECO:0000256" key="4">
    <source>
        <dbReference type="ARBA" id="ARBA00022840"/>
    </source>
</evidence>
<keyword evidence="7" id="KW-1185">Reference proteome</keyword>
<dbReference type="GO" id="GO:0140359">
    <property type="term" value="F:ABC-type transporter activity"/>
    <property type="evidence" value="ECO:0007669"/>
    <property type="project" value="InterPro"/>
</dbReference>
<organism evidence="6 7">
    <name type="scientific">Methylogaea oryzae</name>
    <dbReference type="NCBI Taxonomy" id="1295382"/>
    <lineage>
        <taxon>Bacteria</taxon>
        <taxon>Pseudomonadati</taxon>
        <taxon>Pseudomonadota</taxon>
        <taxon>Gammaproteobacteria</taxon>
        <taxon>Methylococcales</taxon>
        <taxon>Methylococcaceae</taxon>
        <taxon>Methylogaea</taxon>
    </lineage>
</organism>
<keyword evidence="3" id="KW-0547">Nucleotide-binding</keyword>
<dbReference type="InterPro" id="IPR029439">
    <property type="entry name" value="Wzt_C"/>
</dbReference>
<evidence type="ECO:0000256" key="2">
    <source>
        <dbReference type="ARBA" id="ARBA00022448"/>
    </source>
</evidence>
<name>A0A8D4VP27_9GAMM</name>
<evidence type="ECO:0000313" key="7">
    <source>
        <dbReference type="Proteomes" id="UP000824988"/>
    </source>
</evidence>
<dbReference type="PROSITE" id="PS00211">
    <property type="entry name" value="ABC_TRANSPORTER_1"/>
    <property type="match status" value="1"/>
</dbReference>
<dbReference type="GO" id="GO:0016020">
    <property type="term" value="C:membrane"/>
    <property type="evidence" value="ECO:0007669"/>
    <property type="project" value="InterPro"/>
</dbReference>
<keyword evidence="2" id="KW-0813">Transport</keyword>
<dbReference type="InterPro" id="IPR015860">
    <property type="entry name" value="ABC_transpr_TagH-like"/>
</dbReference>
<keyword evidence="4 6" id="KW-0067">ATP-binding</keyword>
<comment type="similarity">
    <text evidence="1">Belongs to the ABC transporter superfamily.</text>
</comment>
<dbReference type="GO" id="GO:0016887">
    <property type="term" value="F:ATP hydrolysis activity"/>
    <property type="evidence" value="ECO:0007669"/>
    <property type="project" value="InterPro"/>
</dbReference>
<dbReference type="AlphaFoldDB" id="A0A8D4VP27"/>
<dbReference type="InterPro" id="IPR027417">
    <property type="entry name" value="P-loop_NTPase"/>
</dbReference>
<dbReference type="InterPro" id="IPR050683">
    <property type="entry name" value="Bact_Polysacc_Export_ATP-bd"/>
</dbReference>
<dbReference type="Gene3D" id="2.70.50.60">
    <property type="entry name" value="abc- transporter (atp binding component) like domain"/>
    <property type="match status" value="1"/>
</dbReference>
<dbReference type="Proteomes" id="UP000824988">
    <property type="component" value="Chromosome"/>
</dbReference>